<evidence type="ECO:0000313" key="2">
    <source>
        <dbReference type="EMBL" id="KAF6041594.1"/>
    </source>
</evidence>
<feature type="compositionally biased region" description="Polar residues" evidence="1">
    <location>
        <begin position="266"/>
        <end position="283"/>
    </location>
</feature>
<feature type="compositionally biased region" description="Low complexity" evidence="1">
    <location>
        <begin position="451"/>
        <end position="466"/>
    </location>
</feature>
<name>A0A7J7KTU3_BUGNE</name>
<feature type="compositionally biased region" description="Polar residues" evidence="1">
    <location>
        <begin position="435"/>
        <end position="450"/>
    </location>
</feature>
<feature type="compositionally biased region" description="Basic and acidic residues" evidence="1">
    <location>
        <begin position="166"/>
        <end position="183"/>
    </location>
</feature>
<feature type="compositionally biased region" description="Polar residues" evidence="1">
    <location>
        <begin position="336"/>
        <end position="373"/>
    </location>
</feature>
<feature type="compositionally biased region" description="Basic and acidic residues" evidence="1">
    <location>
        <begin position="206"/>
        <end position="224"/>
    </location>
</feature>
<feature type="compositionally biased region" description="Basic and acidic residues" evidence="1">
    <location>
        <begin position="314"/>
        <end position="334"/>
    </location>
</feature>
<protein>
    <submittedName>
        <fullName evidence="2">Uncharacterized protein</fullName>
    </submittedName>
</protein>
<evidence type="ECO:0000313" key="3">
    <source>
        <dbReference type="Proteomes" id="UP000593567"/>
    </source>
</evidence>
<dbReference type="EMBL" id="VXIV02000018">
    <property type="protein sequence ID" value="KAF6041594.1"/>
    <property type="molecule type" value="Genomic_DNA"/>
</dbReference>
<feature type="compositionally biased region" description="Basic and acidic residues" evidence="1">
    <location>
        <begin position="379"/>
        <end position="389"/>
    </location>
</feature>
<organism evidence="2 3">
    <name type="scientific">Bugula neritina</name>
    <name type="common">Brown bryozoan</name>
    <name type="synonym">Sertularia neritina</name>
    <dbReference type="NCBI Taxonomy" id="10212"/>
    <lineage>
        <taxon>Eukaryota</taxon>
        <taxon>Metazoa</taxon>
        <taxon>Spiralia</taxon>
        <taxon>Lophotrochozoa</taxon>
        <taxon>Bryozoa</taxon>
        <taxon>Gymnolaemata</taxon>
        <taxon>Cheilostomatida</taxon>
        <taxon>Flustrina</taxon>
        <taxon>Buguloidea</taxon>
        <taxon>Bugulidae</taxon>
        <taxon>Bugula</taxon>
    </lineage>
</organism>
<feature type="region of interest" description="Disordered" evidence="1">
    <location>
        <begin position="118"/>
        <end position="483"/>
    </location>
</feature>
<reference evidence="2" key="1">
    <citation type="submission" date="2020-06" db="EMBL/GenBank/DDBJ databases">
        <title>Draft genome of Bugula neritina, a colonial animal packing powerful symbionts and potential medicines.</title>
        <authorList>
            <person name="Rayko M."/>
        </authorList>
    </citation>
    <scope>NUCLEOTIDE SEQUENCE [LARGE SCALE GENOMIC DNA]</scope>
    <source>
        <strain evidence="2">Kwan_BN1</strain>
    </source>
</reference>
<feature type="compositionally biased region" description="Polar residues" evidence="1">
    <location>
        <begin position="138"/>
        <end position="162"/>
    </location>
</feature>
<proteinExistence type="predicted"/>
<keyword evidence="3" id="KW-1185">Reference proteome</keyword>
<evidence type="ECO:0000256" key="1">
    <source>
        <dbReference type="SAM" id="MobiDB-lite"/>
    </source>
</evidence>
<comment type="caution">
    <text evidence="2">The sequence shown here is derived from an EMBL/GenBank/DDBJ whole genome shotgun (WGS) entry which is preliminary data.</text>
</comment>
<dbReference type="AlphaFoldDB" id="A0A7J7KTU3"/>
<gene>
    <name evidence="2" type="ORF">EB796_000107</name>
</gene>
<sequence length="483" mass="51457">MMEADASFSCPHCNEVLETRNGKPPKFCPECGESIEIVSPKPELFCPECGVERTVNKKTGVLRNFCCECGYKFLPEGASKTVKVLSSSKAPGTVLATTDGSLETDKCEVQKSAATSVASSVTESKRDSSAGDAPIKSVETNQGLTNLNKKQPPTADIIQNNADVPCKGDSKLKEATCSDKKSDNSIPSDGKPKNFTNNAEANNVEIAKKPDKIPLNEGKPEETVVSKSNLDQSNQVEQTSNLPSALATPSNKTDSVLSSDEDQSETKTTSSSCKVGRKTSTSSDSEEFHDAPDAWHSAESTSTADAGNPVLSKSDVHNSDIRHSIAKSTTEKEAPSLTSTEQGARSTLTSEKDSPSTGFTEKNALTNLTQECSPSIDITGKEVTTRGEEAPSAATTEKKIPSAATTGKKIPSATTTGDEAPLQLPQGRKPPLNLPQETNSPLQLPQETNSPLQLPQGRRLPLQLPQKTDSPQVVQSHKRELFL</sequence>
<dbReference type="Proteomes" id="UP000593567">
    <property type="component" value="Unassembled WGS sequence"/>
</dbReference>
<feature type="compositionally biased region" description="Polar residues" evidence="1">
    <location>
        <begin position="225"/>
        <end position="258"/>
    </location>
</feature>
<accession>A0A7J7KTU3</accession>